<comment type="similarity">
    <text evidence="2 10 11">Belongs to the SecY/SEC61-alpha family.</text>
</comment>
<feature type="transmembrane region" description="Helical" evidence="10">
    <location>
        <begin position="188"/>
        <end position="208"/>
    </location>
</feature>
<feature type="transmembrane region" description="Helical" evidence="10">
    <location>
        <begin position="220"/>
        <end position="239"/>
    </location>
</feature>
<organism evidence="12 13">
    <name type="scientific">Candidatus Bodocaedibacter vickermanii</name>
    <dbReference type="NCBI Taxonomy" id="2741701"/>
    <lineage>
        <taxon>Bacteria</taxon>
        <taxon>Pseudomonadati</taxon>
        <taxon>Pseudomonadota</taxon>
        <taxon>Alphaproteobacteria</taxon>
        <taxon>Holosporales</taxon>
        <taxon>Candidatus Paracaedibacteraceae</taxon>
        <taxon>Candidatus Bodocaedibacter</taxon>
    </lineage>
</organism>
<dbReference type="Proteomes" id="UP000594001">
    <property type="component" value="Chromosome"/>
</dbReference>
<dbReference type="InterPro" id="IPR030659">
    <property type="entry name" value="SecY_CS"/>
</dbReference>
<comment type="function">
    <text evidence="10">The central subunit of the protein translocation channel SecYEG. Consists of two halves formed by TMs 1-5 and 6-10. These two domains form a lateral gate at the front which open onto the bilayer between TMs 2 and 7, and are clamped together by SecE at the back. The channel is closed by both a pore ring composed of hydrophobic SecY resides and a short helix (helix 2A) on the extracellular side of the membrane which forms a plug. The plug probably moves laterally to allow the channel to open. The ring and the pore may move independently.</text>
</comment>
<evidence type="ECO:0000256" key="2">
    <source>
        <dbReference type="ARBA" id="ARBA00005751"/>
    </source>
</evidence>
<keyword evidence="10" id="KW-1003">Cell membrane</keyword>
<proteinExistence type="inferred from homology"/>
<dbReference type="HAMAP" id="MF_01465">
    <property type="entry name" value="SecY"/>
    <property type="match status" value="1"/>
</dbReference>
<dbReference type="GO" id="GO:0006605">
    <property type="term" value="P:protein targeting"/>
    <property type="evidence" value="ECO:0007669"/>
    <property type="project" value="UniProtKB-UniRule"/>
</dbReference>
<dbReference type="Pfam" id="PF00344">
    <property type="entry name" value="SecY"/>
    <property type="match status" value="1"/>
</dbReference>
<dbReference type="GO" id="GO:0005886">
    <property type="term" value="C:plasma membrane"/>
    <property type="evidence" value="ECO:0007669"/>
    <property type="project" value="UniProtKB-SubCell"/>
</dbReference>
<evidence type="ECO:0000256" key="3">
    <source>
        <dbReference type="ARBA" id="ARBA00022448"/>
    </source>
</evidence>
<dbReference type="EMBL" id="CP054719">
    <property type="protein sequence ID" value="QOL19346.1"/>
    <property type="molecule type" value="Genomic_DNA"/>
</dbReference>
<dbReference type="InterPro" id="IPR023201">
    <property type="entry name" value="SecY_dom_sf"/>
</dbReference>
<protein>
    <recommendedName>
        <fullName evidence="9 10">Protein translocase subunit SecY</fullName>
    </recommendedName>
</protein>
<feature type="transmembrane region" description="Helical" evidence="10">
    <location>
        <begin position="27"/>
        <end position="44"/>
    </location>
</feature>
<name>A0A7L9RS41_9PROT</name>
<reference evidence="12 13" key="1">
    <citation type="submission" date="2020-06" db="EMBL/GenBank/DDBJ databases">
        <title>The endosymbiont of the kinetoplastid Bodo saltans is a Paracaedibacter-like alpha-proteobacterium possessing a putative toxin-antitoxin system.</title>
        <authorList>
            <person name="Midha S."/>
            <person name="Rigden D.J."/>
            <person name="Siozios S."/>
            <person name="Hurst G.D.D."/>
            <person name="Jackson A.P."/>
        </authorList>
    </citation>
    <scope>NUCLEOTIDE SEQUENCE [LARGE SCALE GENOMIC DNA]</scope>
    <source>
        <strain evidence="12">Lake Konstanz</strain>
    </source>
</reference>
<dbReference type="GO" id="GO:0065002">
    <property type="term" value="P:intracellular protein transmembrane transport"/>
    <property type="evidence" value="ECO:0007669"/>
    <property type="project" value="UniProtKB-UniRule"/>
</dbReference>
<sequence length="445" mass="47881">MASAAEQLASSFSLKAFSKAEDLKKRIWFTLGALIVYRFGTFIPSPGIDPVAMANLAGKAAGGLLAVFNTFGGGALSRMTIFALSIVPYITASIITQLLTSIVPQLEALKKDGETGRKKINQYTRYLTVIIAIFQASSMAVFLESVGDSPVMESGLLFRVTFITSLVGGTVFLMWLGEQITSRGIGQGSSLIIFAGIISGLPQGLALLFEMGRNRTISPLFVIAVLVLATAIVLFVVFMERSFRKINIQYPKRQVGNKMYGGNSTHLPLKLNSSGVIPPIFAGALLSFPATIAGFSDGSGWLGRFAANFQHGTWGFIILYVSLIVFFAFFYTSVVFNSEETAENLRKGGALVLGIRPGKNTADYLDYILTRLTVAGAAYISLVCVMPEIFTRYSSIPLALGGTGVLIVVSVTIETVGQIHSHMIAQQYEGLMKKSWSKGKGLPKA</sequence>
<feature type="transmembrane region" description="Helical" evidence="10">
    <location>
        <begin position="123"/>
        <end position="143"/>
    </location>
</feature>
<gene>
    <name evidence="10 12" type="primary">secY</name>
    <name evidence="12" type="ORF">CPBP_00098</name>
</gene>
<dbReference type="SUPFAM" id="SSF103491">
    <property type="entry name" value="Preprotein translocase SecY subunit"/>
    <property type="match status" value="1"/>
</dbReference>
<dbReference type="AlphaFoldDB" id="A0A7L9RS41"/>
<dbReference type="PANTHER" id="PTHR10906">
    <property type="entry name" value="SECY/SEC61-ALPHA FAMILY MEMBER"/>
    <property type="match status" value="1"/>
</dbReference>
<evidence type="ECO:0000256" key="11">
    <source>
        <dbReference type="RuleBase" id="RU004349"/>
    </source>
</evidence>
<dbReference type="FunFam" id="1.10.3370.10:FF:000001">
    <property type="entry name" value="Preprotein translocase subunit SecY"/>
    <property type="match status" value="1"/>
</dbReference>
<evidence type="ECO:0000313" key="12">
    <source>
        <dbReference type="EMBL" id="QOL19346.1"/>
    </source>
</evidence>
<comment type="subcellular location">
    <subcellularLocation>
        <location evidence="10">Cell membrane</location>
        <topology evidence="10">Multi-pass membrane protein</topology>
    </subcellularLocation>
    <subcellularLocation>
        <location evidence="1">Membrane</location>
        <topology evidence="1">Multi-pass membrane protein</topology>
    </subcellularLocation>
</comment>
<accession>A0A7L9RS41</accession>
<evidence type="ECO:0000256" key="8">
    <source>
        <dbReference type="ARBA" id="ARBA00023136"/>
    </source>
</evidence>
<evidence type="ECO:0000256" key="6">
    <source>
        <dbReference type="ARBA" id="ARBA00022989"/>
    </source>
</evidence>
<evidence type="ECO:0000256" key="5">
    <source>
        <dbReference type="ARBA" id="ARBA00022927"/>
    </source>
</evidence>
<evidence type="ECO:0000256" key="4">
    <source>
        <dbReference type="ARBA" id="ARBA00022692"/>
    </source>
</evidence>
<dbReference type="PRINTS" id="PR00303">
    <property type="entry name" value="SECYTRNLCASE"/>
</dbReference>
<dbReference type="GO" id="GO:0043952">
    <property type="term" value="P:protein transport by the Sec complex"/>
    <property type="evidence" value="ECO:0007669"/>
    <property type="project" value="UniProtKB-UniRule"/>
</dbReference>
<evidence type="ECO:0000256" key="10">
    <source>
        <dbReference type="HAMAP-Rule" id="MF_01465"/>
    </source>
</evidence>
<dbReference type="KEGG" id="pbal:CPBP_00098"/>
<dbReference type="PROSITE" id="PS00755">
    <property type="entry name" value="SECY_1"/>
    <property type="match status" value="1"/>
</dbReference>
<dbReference type="InterPro" id="IPR026593">
    <property type="entry name" value="SecY"/>
</dbReference>
<evidence type="ECO:0000256" key="1">
    <source>
        <dbReference type="ARBA" id="ARBA00004141"/>
    </source>
</evidence>
<feature type="transmembrane region" description="Helical" evidence="10">
    <location>
        <begin position="396"/>
        <end position="417"/>
    </location>
</feature>
<dbReference type="Gene3D" id="1.10.3370.10">
    <property type="entry name" value="SecY subunit domain"/>
    <property type="match status" value="1"/>
</dbReference>
<feature type="transmembrane region" description="Helical" evidence="10">
    <location>
        <begin position="316"/>
        <end position="336"/>
    </location>
</feature>
<dbReference type="NCBIfam" id="TIGR00967">
    <property type="entry name" value="3a0501s007"/>
    <property type="match status" value="1"/>
</dbReference>
<keyword evidence="7 10" id="KW-0811">Translocation</keyword>
<evidence type="ECO:0000256" key="7">
    <source>
        <dbReference type="ARBA" id="ARBA00023010"/>
    </source>
</evidence>
<feature type="transmembrane region" description="Helical" evidence="10">
    <location>
        <begin position="155"/>
        <end position="176"/>
    </location>
</feature>
<keyword evidence="3 10" id="KW-0813">Transport</keyword>
<dbReference type="PIRSF" id="PIRSF004557">
    <property type="entry name" value="SecY"/>
    <property type="match status" value="1"/>
</dbReference>
<keyword evidence="6 10" id="KW-1133">Transmembrane helix</keyword>
<keyword evidence="4 10" id="KW-0812">Transmembrane</keyword>
<evidence type="ECO:0000313" key="13">
    <source>
        <dbReference type="Proteomes" id="UP000594001"/>
    </source>
</evidence>
<evidence type="ECO:0000256" key="9">
    <source>
        <dbReference type="ARBA" id="ARBA00039733"/>
    </source>
</evidence>
<feature type="transmembrane region" description="Helical" evidence="10">
    <location>
        <begin position="276"/>
        <end position="296"/>
    </location>
</feature>
<keyword evidence="13" id="KW-1185">Reference proteome</keyword>
<dbReference type="InterPro" id="IPR002208">
    <property type="entry name" value="SecY/SEC61-alpha"/>
</dbReference>
<keyword evidence="5 10" id="KW-0653">Protein transport</keyword>
<keyword evidence="8 10" id="KW-0472">Membrane</keyword>
<comment type="subunit">
    <text evidence="10">Component of the Sec protein translocase complex. Heterotrimer consisting of SecY, SecE and SecG subunits. The heterotrimers can form oligomers, although 1 heterotrimer is thought to be able to translocate proteins. Interacts with the ribosome. Interacts with SecDF, and other proteins may be involved. Interacts with SecA.</text>
</comment>
<feature type="transmembrane region" description="Helical" evidence="10">
    <location>
        <begin position="81"/>
        <end position="103"/>
    </location>
</feature>
<dbReference type="RefSeq" id="WP_350332099.1">
    <property type="nucleotide sequence ID" value="NZ_CP054719.1"/>
</dbReference>
<feature type="transmembrane region" description="Helical" evidence="10">
    <location>
        <begin position="368"/>
        <end position="390"/>
    </location>
</feature>